<reference evidence="3 4" key="1">
    <citation type="journal article" date="2016" name="Nat. Commun.">
        <title>Thousands of microbial genomes shed light on interconnected biogeochemical processes in an aquifer system.</title>
        <authorList>
            <person name="Anantharaman K."/>
            <person name="Brown C.T."/>
            <person name="Hug L.A."/>
            <person name="Sharon I."/>
            <person name="Castelle C.J."/>
            <person name="Probst A.J."/>
            <person name="Thomas B.C."/>
            <person name="Singh A."/>
            <person name="Wilkins M.J."/>
            <person name="Karaoz U."/>
            <person name="Brodie E.L."/>
            <person name="Williams K.H."/>
            <person name="Hubbard S.S."/>
            <person name="Banfield J.F."/>
        </authorList>
    </citation>
    <scope>NUCLEOTIDE SEQUENCE [LARGE SCALE GENOMIC DNA]</scope>
</reference>
<gene>
    <name evidence="3" type="ORF">A3A04_00330</name>
</gene>
<dbReference type="SUPFAM" id="SSF52540">
    <property type="entry name" value="P-loop containing nucleoside triphosphate hydrolases"/>
    <property type="match status" value="1"/>
</dbReference>
<dbReference type="PANTHER" id="PTHR30121">
    <property type="entry name" value="UNCHARACTERIZED PROTEIN YJGR-RELATED"/>
    <property type="match status" value="1"/>
</dbReference>
<accession>A0A1G1ZMK6</accession>
<evidence type="ECO:0000256" key="1">
    <source>
        <dbReference type="SAM" id="Phobius"/>
    </source>
</evidence>
<feature type="transmembrane region" description="Helical" evidence="1">
    <location>
        <begin position="6"/>
        <end position="23"/>
    </location>
</feature>
<evidence type="ECO:0000259" key="2">
    <source>
        <dbReference type="SMART" id="SM00382"/>
    </source>
</evidence>
<dbReference type="EMBL" id="MHJI01000012">
    <property type="protein sequence ID" value="OGY65804.1"/>
    <property type="molecule type" value="Genomic_DNA"/>
</dbReference>
<dbReference type="PANTHER" id="PTHR30121:SF11">
    <property type="entry name" value="AAA+ ATPASE DOMAIN-CONTAINING PROTEIN"/>
    <property type="match status" value="1"/>
</dbReference>
<organism evidence="3 4">
    <name type="scientific">Candidatus Harrisonbacteria bacterium RIFCSPLOWO2_01_FULL_40_28</name>
    <dbReference type="NCBI Taxonomy" id="1798406"/>
    <lineage>
        <taxon>Bacteria</taxon>
        <taxon>Candidatus Harrisoniibacteriota</taxon>
    </lineage>
</organism>
<dbReference type="Proteomes" id="UP000178517">
    <property type="component" value="Unassembled WGS sequence"/>
</dbReference>
<comment type="caution">
    <text evidence="3">The sequence shown here is derived from an EMBL/GenBank/DDBJ whole genome shotgun (WGS) entry which is preliminary data.</text>
</comment>
<dbReference type="CDD" id="cd01127">
    <property type="entry name" value="TrwB_TraG_TraD_VirD4"/>
    <property type="match status" value="1"/>
</dbReference>
<name>A0A1G1ZMK6_9BACT</name>
<evidence type="ECO:0000313" key="3">
    <source>
        <dbReference type="EMBL" id="OGY65804.1"/>
    </source>
</evidence>
<dbReference type="Pfam" id="PF01935">
    <property type="entry name" value="DUF87"/>
    <property type="match status" value="1"/>
</dbReference>
<dbReference type="STRING" id="1798406.A3A04_00330"/>
<dbReference type="InterPro" id="IPR027417">
    <property type="entry name" value="P-loop_NTPase"/>
</dbReference>
<evidence type="ECO:0000313" key="4">
    <source>
        <dbReference type="Proteomes" id="UP000178517"/>
    </source>
</evidence>
<keyword evidence="1" id="KW-0472">Membrane</keyword>
<keyword evidence="1" id="KW-0812">Transmembrane</keyword>
<proteinExistence type="predicted"/>
<dbReference type="AlphaFoldDB" id="A0A1G1ZMK6"/>
<dbReference type="Gene3D" id="3.40.50.300">
    <property type="entry name" value="P-loop containing nucleotide triphosphate hydrolases"/>
    <property type="match status" value="2"/>
</dbReference>
<protein>
    <recommendedName>
        <fullName evidence="2">AAA+ ATPase domain-containing protein</fullName>
    </recommendedName>
</protein>
<dbReference type="Pfam" id="PF26449">
    <property type="entry name" value="DUF8128"/>
    <property type="match status" value="1"/>
</dbReference>
<dbReference type="InterPro" id="IPR003593">
    <property type="entry name" value="AAA+_ATPase"/>
</dbReference>
<feature type="domain" description="AAA+ ATPase" evidence="2">
    <location>
        <begin position="386"/>
        <end position="528"/>
    </location>
</feature>
<dbReference type="InterPro" id="IPR058441">
    <property type="entry name" value="DUF8128"/>
</dbReference>
<keyword evidence="1" id="KW-1133">Transmembrane helix</keyword>
<dbReference type="InterPro" id="IPR051162">
    <property type="entry name" value="T4SS_component"/>
</dbReference>
<dbReference type="InterPro" id="IPR002789">
    <property type="entry name" value="HerA_central"/>
</dbReference>
<dbReference type="SMART" id="SM00382">
    <property type="entry name" value="AAA"/>
    <property type="match status" value="1"/>
</dbReference>
<sequence>MFFPILLGISLFISIGIFLIVYFHERKKNFARSFALRLLLVRLPLQHTQDDKNRARDWKDEINASSQLFGALASLNEPFVFEAAVPNVGEEIGMYVSVPRGKEEFAARQIQGLWKDAQIDIVHDFNVFHAAGVAAGVYLKQKKSYIFPIRTYIEAGIDTVSTILSSLSNIQIAGEGIALQILVKPASPSLKSGIIKARERLQKGEGIDAVAKNLGNNGFFSFIKGTLFPKKKKDEDKLEKVVDVEMMKALDAKVSRPLFVVNVRLIVSAATKLKTDELLSGFMGSFAQFTAPQRNEFKFIKPRRMDDFLMRFSFRQFDKTESMILNSEELASIFHMPTSSTVVPRIKSLKNREAVPPNTLPEDGTFIGRSSFRGIARPVNITDEDRRRHVYIIGQTGTGKTTLISSMAVKDIERGRGVAVIDPHGELIKTITAHVPQSRMKDVIIFDPGDIERPLGLNMLEYDRSRPEEKTLIVNEMQGIFNKLFLAETMGPMFEQYMRNALLLLMDDPDETATLMEVPRVFTDPLFRASKLKKSTNPTVIDFWEKEAVKTGGDAALQNMTPYITSKFNNFIANDYIRPIVGQALSAFNFRSVMDEGRIVLVNLSKGKIGDLNANFLGMILTGKFLMAALSRTDIPEEKRRDFNLYIDEFQNFTTDSISTILSEARKYRLNLVIAHQFIAQLTEKIRDAVFGNVGSMITFRIGVKDAEILTKQFEPVFSANDLMNIDNHNAYVKLLIRGATTLPFNIKTSPLQTSDNNVSDMLYAESRAKYGKYRQDVEESILKRLRISRAIIEK</sequence>